<name>A0ABR2XG66_9PEZI</name>
<evidence type="ECO:0000259" key="2">
    <source>
        <dbReference type="Pfam" id="PF24870"/>
    </source>
</evidence>
<gene>
    <name evidence="3" type="ORF">SCAR479_10488</name>
</gene>
<feature type="signal peptide" evidence="1">
    <location>
        <begin position="1"/>
        <end position="21"/>
    </location>
</feature>
<keyword evidence="1" id="KW-0732">Signal</keyword>
<organism evidence="3 4">
    <name type="scientific">Seiridium cardinale</name>
    <dbReference type="NCBI Taxonomy" id="138064"/>
    <lineage>
        <taxon>Eukaryota</taxon>
        <taxon>Fungi</taxon>
        <taxon>Dikarya</taxon>
        <taxon>Ascomycota</taxon>
        <taxon>Pezizomycotina</taxon>
        <taxon>Sordariomycetes</taxon>
        <taxon>Xylariomycetidae</taxon>
        <taxon>Amphisphaeriales</taxon>
        <taxon>Sporocadaceae</taxon>
        <taxon>Seiridium</taxon>
    </lineage>
</organism>
<evidence type="ECO:0000313" key="3">
    <source>
        <dbReference type="EMBL" id="KAK9772803.1"/>
    </source>
</evidence>
<accession>A0ABR2XG66</accession>
<sequence length="190" mass="18720">MQFPTILTALAGLLCTTHVLADEVRAVPEAGAAQPGLAIRQQAACTAAASSVLSAIPTATGTFGKALSSLIGTGGAISPTRVCQVIQALPSSLESEASSYENRVASWWSSDSSRIASLVSSCSSDSQMQSIQSLTSNLQAYATGCNATSSSGSQSTGSATAGSSAGAPKETGFVAGAVLAAGFLGAAIVL</sequence>
<protein>
    <recommendedName>
        <fullName evidence="2">DUF7735 domain-containing protein</fullName>
    </recommendedName>
</protein>
<dbReference type="Pfam" id="PF24870">
    <property type="entry name" value="DUF7735"/>
    <property type="match status" value="1"/>
</dbReference>
<dbReference type="Proteomes" id="UP001465668">
    <property type="component" value="Unassembled WGS sequence"/>
</dbReference>
<feature type="domain" description="DUF7735" evidence="2">
    <location>
        <begin position="80"/>
        <end position="132"/>
    </location>
</feature>
<dbReference type="EMBL" id="JARVKM010000057">
    <property type="protein sequence ID" value="KAK9772803.1"/>
    <property type="molecule type" value="Genomic_DNA"/>
</dbReference>
<reference evidence="3 4" key="1">
    <citation type="submission" date="2024-02" db="EMBL/GenBank/DDBJ databases">
        <title>First draft genome assembly of two strains of Seiridium cardinale.</title>
        <authorList>
            <person name="Emiliani G."/>
            <person name="Scali E."/>
        </authorList>
    </citation>
    <scope>NUCLEOTIDE SEQUENCE [LARGE SCALE GENOMIC DNA]</scope>
    <source>
        <strain evidence="3 4">BM-138-000479</strain>
    </source>
</reference>
<comment type="caution">
    <text evidence="3">The sequence shown here is derived from an EMBL/GenBank/DDBJ whole genome shotgun (WGS) entry which is preliminary data.</text>
</comment>
<evidence type="ECO:0000256" key="1">
    <source>
        <dbReference type="SAM" id="SignalP"/>
    </source>
</evidence>
<evidence type="ECO:0000313" key="4">
    <source>
        <dbReference type="Proteomes" id="UP001465668"/>
    </source>
</evidence>
<keyword evidence="4" id="KW-1185">Reference proteome</keyword>
<proteinExistence type="predicted"/>
<dbReference type="InterPro" id="IPR056637">
    <property type="entry name" value="DUF7735"/>
</dbReference>
<feature type="chain" id="PRO_5045909634" description="DUF7735 domain-containing protein" evidence="1">
    <location>
        <begin position="22"/>
        <end position="190"/>
    </location>
</feature>